<dbReference type="EMBL" id="DVAB01000037">
    <property type="protein sequence ID" value="HIK00756.1"/>
    <property type="molecule type" value="Genomic_DNA"/>
</dbReference>
<keyword evidence="11" id="KW-1185">Reference proteome</keyword>
<evidence type="ECO:0000256" key="1">
    <source>
        <dbReference type="ARBA" id="ARBA00022478"/>
    </source>
</evidence>
<comment type="catalytic activity">
    <reaction evidence="7 8">
        <text>RNA(n) + a ribonucleoside 5'-triphosphate = RNA(n+1) + diphosphate</text>
        <dbReference type="Rhea" id="RHEA:21248"/>
        <dbReference type="Rhea" id="RHEA-COMP:14527"/>
        <dbReference type="Rhea" id="RHEA-COMP:17342"/>
        <dbReference type="ChEBI" id="CHEBI:33019"/>
        <dbReference type="ChEBI" id="CHEBI:61557"/>
        <dbReference type="ChEBI" id="CHEBI:140395"/>
        <dbReference type="EC" id="2.7.7.6"/>
    </reaction>
</comment>
<name>A0A832XIH6_9ARCH</name>
<dbReference type="InterPro" id="IPR012757">
    <property type="entry name" value="RPO1C"/>
</dbReference>
<dbReference type="GO" id="GO:0000428">
    <property type="term" value="C:DNA-directed RNA polymerase complex"/>
    <property type="evidence" value="ECO:0007669"/>
    <property type="project" value="UniProtKB-KW"/>
</dbReference>
<keyword evidence="2 8" id="KW-0963">Cytoplasm</keyword>
<feature type="domain" description="RNA polymerase Rpb1" evidence="9">
    <location>
        <begin position="40"/>
        <end position="323"/>
    </location>
</feature>
<comment type="subcellular location">
    <subcellularLocation>
        <location evidence="8">Cytoplasm</location>
    </subcellularLocation>
</comment>
<sequence length="387" mass="43217">MSEITELLEKKGANMPYSIVRRLERYLKEGLIKKKYLEEIVDQVIKAYDMAKVEPGEGVGVIAAQSIGEPGTQMMMRTKHYAGTAMDVTRGLPRLIEIFDARRTPKTPMMTIYSDKEHNNLEKAEKLAHAIKETKIKDVAANIKINFMKYEVIIELDKQELSKRGLTHSKMIDVVHEKFQGRASIREDKVIFKAPKKTAASLQKLKEEVQHTPLAGVKGVSYVVVQKEGRDYVLYTKGTNLRDVLEFKGIDGKRTRSNDIREIEKLFGVEAARNALVHETLDTLKEAGLKVDPRHVTLVSDTMCVDGEVKAIGRHGVSGDKASVLARASFEETVKHLLKAAAYGEEDRLKGVVENIIVGQVIALGTGIPELIVKGFPALKNKESKEK</sequence>
<dbReference type="Proteomes" id="UP000646946">
    <property type="component" value="Unassembled WGS sequence"/>
</dbReference>
<evidence type="ECO:0000256" key="2">
    <source>
        <dbReference type="ARBA" id="ARBA00022490"/>
    </source>
</evidence>
<reference evidence="10 11" key="1">
    <citation type="journal article" name="Nat. Commun.">
        <title>Undinarchaeota illuminate DPANN phylogeny and the impact of gene transfer on archaeal evolution.</title>
        <authorList>
            <person name="Dombrowski N."/>
            <person name="Williams T.A."/>
            <person name="Sun J."/>
            <person name="Woodcroft B.J."/>
            <person name="Lee J.H."/>
            <person name="Minh B.Q."/>
            <person name="Rinke C."/>
            <person name="Spang A."/>
        </authorList>
    </citation>
    <scope>NUCLEOTIDE SEQUENCE [LARGE SCALE GENOMIC DNA]</scope>
    <source>
        <strain evidence="10">MAG_bin1129</strain>
    </source>
</reference>
<dbReference type="Pfam" id="PF04998">
    <property type="entry name" value="RNA_pol_Rpb1_5"/>
    <property type="match status" value="1"/>
</dbReference>
<proteinExistence type="inferred from homology"/>
<evidence type="ECO:0000256" key="4">
    <source>
        <dbReference type="ARBA" id="ARBA00022695"/>
    </source>
</evidence>
<evidence type="ECO:0000259" key="9">
    <source>
        <dbReference type="Pfam" id="PF04998"/>
    </source>
</evidence>
<dbReference type="GO" id="GO:0005737">
    <property type="term" value="C:cytoplasm"/>
    <property type="evidence" value="ECO:0007669"/>
    <property type="project" value="UniProtKB-SubCell"/>
</dbReference>
<comment type="caution">
    <text evidence="10">The sequence shown here is derived from an EMBL/GenBank/DDBJ whole genome shotgun (WGS) entry which is preliminary data.</text>
</comment>
<comment type="subunit">
    <text evidence="8">Part of the RNA polymerase complex.</text>
</comment>
<dbReference type="HAMAP" id="MF_00411">
    <property type="entry name" value="RNApol_arch_Rpo1C"/>
    <property type="match status" value="1"/>
</dbReference>
<protein>
    <recommendedName>
        <fullName evidence="8">DNA-directed RNA polymerase subunit Rpo1C</fullName>
        <ecNumber evidence="8">2.7.7.6</ecNumber>
    </recommendedName>
    <alternativeName>
        <fullName evidence="8">DNA-directed RNA polymerase subunit A''</fullName>
    </alternativeName>
</protein>
<evidence type="ECO:0000256" key="3">
    <source>
        <dbReference type="ARBA" id="ARBA00022679"/>
    </source>
</evidence>
<evidence type="ECO:0000313" key="10">
    <source>
        <dbReference type="EMBL" id="HIK00756.1"/>
    </source>
</evidence>
<keyword evidence="3 8" id="KW-0808">Transferase</keyword>
<keyword evidence="1 8" id="KW-0240">DNA-directed RNA polymerase</keyword>
<dbReference type="PANTHER" id="PTHR19376:SF32">
    <property type="entry name" value="DNA-DIRECTED RNA POLYMERASE III SUBUNIT RPC1"/>
    <property type="match status" value="1"/>
</dbReference>
<keyword evidence="6 8" id="KW-0804">Transcription</keyword>
<accession>A0A832XIH6</accession>
<dbReference type="NCBIfam" id="TIGR02389">
    <property type="entry name" value="RNA_pol_rpoA2"/>
    <property type="match status" value="1"/>
</dbReference>
<evidence type="ECO:0000256" key="5">
    <source>
        <dbReference type="ARBA" id="ARBA00023125"/>
    </source>
</evidence>
<keyword evidence="5 8" id="KW-0238">DNA-binding</keyword>
<dbReference type="GO" id="GO:0003899">
    <property type="term" value="F:DNA-directed RNA polymerase activity"/>
    <property type="evidence" value="ECO:0007669"/>
    <property type="project" value="UniProtKB-UniRule"/>
</dbReference>
<evidence type="ECO:0000256" key="6">
    <source>
        <dbReference type="ARBA" id="ARBA00023163"/>
    </source>
</evidence>
<dbReference type="InterPro" id="IPR007081">
    <property type="entry name" value="RNA_pol_Rpb1_5"/>
</dbReference>
<dbReference type="PANTHER" id="PTHR19376">
    <property type="entry name" value="DNA-DIRECTED RNA POLYMERASE"/>
    <property type="match status" value="1"/>
</dbReference>
<dbReference type="GO" id="GO:0003677">
    <property type="term" value="F:DNA binding"/>
    <property type="evidence" value="ECO:0007669"/>
    <property type="project" value="UniProtKB-UniRule"/>
</dbReference>
<comment type="similarity">
    <text evidence="8">Belongs to the RNA polymerase beta' chain family.</text>
</comment>
<dbReference type="EC" id="2.7.7.6" evidence="8"/>
<dbReference type="SUPFAM" id="SSF64484">
    <property type="entry name" value="beta and beta-prime subunits of DNA dependent RNA-polymerase"/>
    <property type="match status" value="1"/>
</dbReference>
<gene>
    <name evidence="8 10" type="primary">rpoA2</name>
    <name evidence="8" type="synonym">rpo1C</name>
    <name evidence="10" type="ORF">H1016_04435</name>
</gene>
<dbReference type="Gene3D" id="1.10.150.390">
    <property type="match status" value="1"/>
</dbReference>
<evidence type="ECO:0000256" key="7">
    <source>
        <dbReference type="ARBA" id="ARBA00048552"/>
    </source>
</evidence>
<evidence type="ECO:0000313" key="11">
    <source>
        <dbReference type="Proteomes" id="UP000646946"/>
    </source>
</evidence>
<evidence type="ECO:0000256" key="8">
    <source>
        <dbReference type="HAMAP-Rule" id="MF_00411"/>
    </source>
</evidence>
<comment type="function">
    <text evidence="8">DNA-dependent RNA polymerase (RNAP) catalyzes the transcription of DNA into RNA using the four ribonucleoside triphosphates as substrates. Forms part of the jaw domain.</text>
</comment>
<organism evidence="10 11">
    <name type="scientific">Candidatus Naiadarchaeum limnaeum</name>
    <dbReference type="NCBI Taxonomy" id="2756139"/>
    <lineage>
        <taxon>Archaea</taxon>
        <taxon>Candidatus Undinarchaeota</taxon>
        <taxon>Candidatus Undinarchaeia</taxon>
        <taxon>Candidatus Naiadarchaeales</taxon>
        <taxon>Candidatus Naiadarchaeaceae</taxon>
        <taxon>Candidatus Naiadarchaeum</taxon>
    </lineage>
</organism>
<dbReference type="AlphaFoldDB" id="A0A832XIH6"/>
<keyword evidence="4 8" id="KW-0548">Nucleotidyltransferase</keyword>
<dbReference type="GO" id="GO:0006351">
    <property type="term" value="P:DNA-templated transcription"/>
    <property type="evidence" value="ECO:0007669"/>
    <property type="project" value="UniProtKB-UniRule"/>
</dbReference>
<dbReference type="InterPro" id="IPR045867">
    <property type="entry name" value="DNA-dir_RpoC_beta_prime"/>
</dbReference>